<evidence type="ECO:0000313" key="38">
    <source>
        <dbReference type="Proteomes" id="UP000256381"/>
    </source>
</evidence>
<dbReference type="STRING" id="115862.BBG46_00470"/>
<dbReference type="GO" id="GO:0004540">
    <property type="term" value="F:RNA nuclease activity"/>
    <property type="evidence" value="ECO:0007669"/>
    <property type="project" value="InterPro"/>
</dbReference>
<evidence type="ECO:0000313" key="36">
    <source>
        <dbReference type="Proteomes" id="UP000050164"/>
    </source>
</evidence>
<dbReference type="Proteomes" id="UP000189452">
    <property type="component" value="Chromosome"/>
</dbReference>
<dbReference type="Proteomes" id="UP000050139">
    <property type="component" value="Unassembled WGS sequence"/>
</dbReference>
<dbReference type="InterPro" id="IPR029060">
    <property type="entry name" value="PIN-like_dom_sf"/>
</dbReference>
<evidence type="ECO:0000256" key="6">
    <source>
        <dbReference type="ARBA" id="ARBA00022842"/>
    </source>
</evidence>
<evidence type="ECO:0000313" key="37">
    <source>
        <dbReference type="Proteomes" id="UP000189452"/>
    </source>
</evidence>
<evidence type="ECO:0000313" key="40">
    <source>
        <dbReference type="Proteomes" id="UP000671119"/>
    </source>
</evidence>
<sequence length="133" mass="14372">MDECVVDAAAVVDALAGKGASAIVLRGLLKESISNAPHLLDAEVGHALRRAVLSDEISEEQARAALDALPYLIDNRYPHSPRLIEYTWQLRHNVTFYDALYVALATALDVPLLTGDSRLAAAPGLPCEIKLVR</sequence>
<evidence type="ECO:0000256" key="4">
    <source>
        <dbReference type="ARBA" id="ARBA00022723"/>
    </source>
</evidence>
<dbReference type="PANTHER" id="PTHR35901:SF1">
    <property type="entry name" value="EXONUCLEASE VAPC9"/>
    <property type="match status" value="1"/>
</dbReference>
<keyword evidence="4 7" id="KW-0479">Metal-binding</keyword>
<dbReference type="Proteomes" id="UP000046947">
    <property type="component" value="Unassembled WGS sequence"/>
</dbReference>
<dbReference type="EC" id="3.1.-.-" evidence="7"/>
<dbReference type="EMBL" id="CNGE01001478">
    <property type="protein sequence ID" value="CKU19204.1"/>
    <property type="molecule type" value="Genomic_DNA"/>
</dbReference>
<evidence type="ECO:0000313" key="12">
    <source>
        <dbReference type="EMBL" id="CKR15080.1"/>
    </source>
</evidence>
<evidence type="ECO:0000313" key="29">
    <source>
        <dbReference type="Proteomes" id="UP000046680"/>
    </source>
</evidence>
<dbReference type="Proteomes" id="UP000049023">
    <property type="component" value="Unassembled WGS sequence"/>
</dbReference>
<evidence type="ECO:0000313" key="21">
    <source>
        <dbReference type="EMBL" id="MBP0683608.1"/>
    </source>
</evidence>
<reference evidence="24 39" key="8">
    <citation type="submission" date="2018-08" db="EMBL/GenBank/DDBJ databases">
        <authorList>
            <person name="Fokvardsen B D."/>
            <person name="Norman A."/>
        </authorList>
    </citation>
    <scope>NUCLEOTIDE SEQUENCE [LARGE SCALE GENOMIC DNA]</scope>
    <source>
        <strain evidence="24 39">DKC2</strain>
    </source>
</reference>
<reference evidence="22 37" key="4">
    <citation type="submission" date="2016-04" db="EMBL/GenBank/DDBJ databases">
        <authorList>
            <person name="Bigi M."/>
            <person name="Bigi F."/>
            <person name="Soria M.A."/>
        </authorList>
    </citation>
    <scope>NUCLEOTIDE SEQUENCE [LARGE SCALE GENOMIC DNA]</scope>
    <source>
        <strain evidence="22 37">6548</strain>
    </source>
</reference>
<dbReference type="EMBL" id="CHKL01000093">
    <property type="protein sequence ID" value="COW00376.1"/>
    <property type="molecule type" value="Genomic_DNA"/>
</dbReference>
<evidence type="ECO:0000313" key="34">
    <source>
        <dbReference type="Proteomes" id="UP000049023"/>
    </source>
</evidence>
<dbReference type="HAMAP" id="MF_00265">
    <property type="entry name" value="VapC_Nob1"/>
    <property type="match status" value="1"/>
</dbReference>
<organism evidence="11 29">
    <name type="scientific">Mycobacterium tuberculosis</name>
    <dbReference type="NCBI Taxonomy" id="1773"/>
    <lineage>
        <taxon>Bacteria</taxon>
        <taxon>Bacillati</taxon>
        <taxon>Actinomycetota</taxon>
        <taxon>Actinomycetes</taxon>
        <taxon>Mycobacteriales</taxon>
        <taxon>Mycobacteriaceae</taxon>
        <taxon>Mycobacterium</taxon>
        <taxon>Mycobacterium tuberculosis complex</taxon>
    </lineage>
</organism>
<dbReference type="PATRIC" id="fig|1773.206.peg.383"/>
<dbReference type="EMBL" id="CFOH01000012">
    <property type="protein sequence ID" value="CFE46422.1"/>
    <property type="molecule type" value="Genomic_DNA"/>
</dbReference>
<dbReference type="Proteomes" id="UP000671119">
    <property type="component" value="Unassembled WGS sequence"/>
</dbReference>
<dbReference type="Proteomes" id="UP000048948">
    <property type="component" value="Unassembled WGS sequence"/>
</dbReference>
<dbReference type="Proteomes" id="UP000038802">
    <property type="component" value="Unassembled WGS sequence"/>
</dbReference>
<comment type="cofactor">
    <cofactor evidence="1 7">
        <name>Mg(2+)</name>
        <dbReference type="ChEBI" id="CHEBI:18420"/>
    </cofactor>
</comment>
<dbReference type="EMBL" id="CGCX01000048">
    <property type="protein sequence ID" value="CFR65786.1"/>
    <property type="molecule type" value="Genomic_DNA"/>
</dbReference>
<evidence type="ECO:0000313" key="35">
    <source>
        <dbReference type="Proteomes" id="UP000050139"/>
    </source>
</evidence>
<evidence type="ECO:0000313" key="15">
    <source>
        <dbReference type="EMBL" id="CLV60804.1"/>
    </source>
</evidence>
<dbReference type="InterPro" id="IPR051619">
    <property type="entry name" value="TypeII_TA_RNase_PINc/VapC"/>
</dbReference>
<gene>
    <name evidence="11" type="primary">vapC3_1</name>
    <name evidence="7" type="synonym">vapC</name>
    <name evidence="21" type="synonym">vapC1</name>
    <name evidence="17" type="synonym">vapC3_2</name>
    <name evidence="13" type="synonym">vapC3_3</name>
    <name evidence="9" type="synonym">vapC3_4</name>
    <name evidence="22" type="ORF">A4S10_00076</name>
    <name evidence="24" type="ORF">DKC2_0068</name>
    <name evidence="23" type="ORF">DSJ38_04685</name>
    <name evidence="11" type="ORF">ERS007657_00248</name>
    <name evidence="16" type="ORF">ERS007661_00501</name>
    <name evidence="17" type="ORF">ERS007679_00762</name>
    <name evidence="9" type="ORF">ERS007681_02186</name>
    <name evidence="10" type="ORF">ERS007688_00165</name>
    <name evidence="18" type="ORF">ERS007703_00449</name>
    <name evidence="19" type="ORF">ERS007720_00510</name>
    <name evidence="20" type="ORF">ERS007741_01177</name>
    <name evidence="14" type="ORF">ERS027646_04573</name>
    <name evidence="13" type="ORF">ERS027659_03746</name>
    <name evidence="12" type="ORF">ERS027661_00684</name>
    <name evidence="15" type="ORF">ERS094118_00644</name>
    <name evidence="21" type="ORF">J8J21_10815</name>
</gene>
<dbReference type="EMBL" id="QTBD01000064">
    <property type="protein sequence ID" value="REQ55382.1"/>
    <property type="molecule type" value="Genomic_DNA"/>
</dbReference>
<dbReference type="EMBL" id="CFOE01000270">
    <property type="protein sequence ID" value="CFE39798.1"/>
    <property type="molecule type" value="Genomic_DNA"/>
</dbReference>
<evidence type="ECO:0000313" key="27">
    <source>
        <dbReference type="Proteomes" id="UP000044938"/>
    </source>
</evidence>
<evidence type="ECO:0000313" key="39">
    <source>
        <dbReference type="Proteomes" id="UP000300237"/>
    </source>
</evidence>
<dbReference type="EMBL" id="JAGIZI010000014">
    <property type="protein sequence ID" value="MBP0683608.1"/>
    <property type="molecule type" value="Genomic_DNA"/>
</dbReference>
<evidence type="ECO:0000313" key="28">
    <source>
        <dbReference type="Proteomes" id="UP000045842"/>
    </source>
</evidence>
<evidence type="ECO:0000313" key="22">
    <source>
        <dbReference type="EMBL" id="OMH57928.1"/>
    </source>
</evidence>
<dbReference type="GO" id="GO:0090729">
    <property type="term" value="F:toxin activity"/>
    <property type="evidence" value="ECO:0007669"/>
    <property type="project" value="UniProtKB-KW"/>
</dbReference>
<evidence type="ECO:0000313" key="31">
    <source>
        <dbReference type="Proteomes" id="UP000048289"/>
    </source>
</evidence>
<protein>
    <recommendedName>
        <fullName evidence="7">Ribonuclease VapC</fullName>
        <shortName evidence="7">RNase VapC</shortName>
        <ecNumber evidence="7">3.1.-.-</ecNumber>
    </recommendedName>
    <alternativeName>
        <fullName evidence="7">Toxin VapC</fullName>
    </alternativeName>
</protein>
<comment type="similarity">
    <text evidence="7">Belongs to the PINc/VapC protein family.</text>
</comment>
<comment type="function">
    <text evidence="7">Toxic component of a toxin-antitoxin (TA) system. An RNase.</text>
</comment>
<reference evidence="18" key="1">
    <citation type="submission" date="2015-03" db="EMBL/GenBank/DDBJ databases">
        <authorList>
            <person name="Murphy D."/>
        </authorList>
    </citation>
    <scope>NUCLEOTIDE SEQUENCE [LARGE SCALE GENOMIC DNA]</scope>
    <source>
        <strain evidence="18">K00500041</strain>
    </source>
</reference>
<evidence type="ECO:0000313" key="32">
    <source>
        <dbReference type="Proteomes" id="UP000048600"/>
    </source>
</evidence>
<dbReference type="Proteomes" id="UP000048600">
    <property type="component" value="Unassembled WGS sequence"/>
</dbReference>
<dbReference type="Proteomes" id="UP000044938">
    <property type="component" value="Unassembled WGS sequence"/>
</dbReference>
<evidence type="ECO:0000259" key="8">
    <source>
        <dbReference type="Pfam" id="PF01850"/>
    </source>
</evidence>
<evidence type="ECO:0000313" key="33">
    <source>
        <dbReference type="Proteomes" id="UP000048948"/>
    </source>
</evidence>
<evidence type="ECO:0000313" key="11">
    <source>
        <dbReference type="EMBL" id="CFR65786.1"/>
    </source>
</evidence>
<evidence type="ECO:0000313" key="23">
    <source>
        <dbReference type="EMBL" id="REQ55382.1"/>
    </source>
</evidence>
<reference evidence="23 38" key="5">
    <citation type="journal article" date="2017" name="N. Engl. J. Med.">
        <title>Transmission of Extensively Drug-Resistant Tuberculosis in South Africa.</title>
        <authorList>
            <person name="Shah N.S."/>
            <person name="Auld S.C."/>
            <person name="Brust J.C."/>
            <person name="Mathema B."/>
            <person name="Ismail N."/>
            <person name="Moodley P."/>
            <person name="Mlisana K."/>
            <person name="Allana S."/>
            <person name="Campbell A."/>
            <person name="Mthiyane T."/>
            <person name="Morris N."/>
            <person name="Mpangase P."/>
            <person name="van der Meulen H."/>
            <person name="Omar S.V."/>
            <person name="Brown T.S."/>
            <person name="Narechania A."/>
            <person name="Shaskina E."/>
            <person name="Kapwata T."/>
            <person name="Kreiswirth B."/>
            <person name="Gandhi N.R."/>
        </authorList>
    </citation>
    <scope>NUCLEOTIDE SEQUENCE [LARGE SCALE GENOMIC DNA]</scope>
    <source>
        <strain evidence="23 38">32301_S10</strain>
    </source>
</reference>
<dbReference type="Proteomes" id="UP000046680">
    <property type="component" value="Unassembled WGS sequence"/>
</dbReference>
<keyword evidence="3 7" id="KW-0540">Nuclease</keyword>
<dbReference type="InterPro" id="IPR022907">
    <property type="entry name" value="VapC_family"/>
</dbReference>
<dbReference type="EMBL" id="CQQC01000102">
    <property type="protein sequence ID" value="CNU33782.1"/>
    <property type="molecule type" value="Genomic_DNA"/>
</dbReference>
<dbReference type="RefSeq" id="WP_003400580.1">
    <property type="nucleotide sequence ID" value="NZ_AP017901.1"/>
</dbReference>
<evidence type="ECO:0000313" key="24">
    <source>
        <dbReference type="EMBL" id="VCU48268.1"/>
    </source>
</evidence>
<accession>A0A045HSK7</accession>
<evidence type="ECO:0000313" key="17">
    <source>
        <dbReference type="EMBL" id="COU97866.1"/>
    </source>
</evidence>
<dbReference type="Proteomes" id="UP000300237">
    <property type="component" value="Chromosome"/>
</dbReference>
<dbReference type="Gene3D" id="3.40.50.1010">
    <property type="entry name" value="5'-nuclease"/>
    <property type="match status" value="1"/>
</dbReference>
<reference evidence="15 35" key="3">
    <citation type="submission" date="2015-03" db="EMBL/GenBank/DDBJ databases">
        <authorList>
            <consortium name="Pathogen Informatics"/>
            <person name="Murphy D."/>
        </authorList>
    </citation>
    <scope>NUCLEOTIDE SEQUENCE [LARGE SCALE GENOMIC DNA]</scope>
    <source>
        <strain evidence="15 35">0268S</strain>
    </source>
</reference>
<dbReference type="EMBL" id="CSAJ01000038">
    <property type="protein sequence ID" value="COV58195.1"/>
    <property type="molecule type" value="Genomic_DNA"/>
</dbReference>
<dbReference type="SMR" id="A0A045HSK7"/>
<name>A0A045HSK7_MYCTX</name>
<dbReference type="EMBL" id="CNFU01000091">
    <property type="protein sequence ID" value="CKR15080.1"/>
    <property type="molecule type" value="Genomic_DNA"/>
</dbReference>
<dbReference type="OMA" id="YPVEPLM"/>
<dbReference type="Proteomes" id="UP000039217">
    <property type="component" value="Unassembled WGS sequence"/>
</dbReference>
<dbReference type="EMBL" id="CSAD01000067">
    <property type="protein sequence ID" value="COU97866.1"/>
    <property type="molecule type" value="Genomic_DNA"/>
</dbReference>
<dbReference type="EMBL" id="CSAE01000026">
    <property type="protein sequence ID" value="COV07291.1"/>
    <property type="molecule type" value="Genomic_DNA"/>
</dbReference>
<keyword evidence="2 7" id="KW-1277">Toxin-antitoxin system</keyword>
<feature type="domain" description="PIN" evidence="8">
    <location>
        <begin position="5"/>
        <end position="123"/>
    </location>
</feature>
<reference evidence="25 26" key="2">
    <citation type="submission" date="2015-03" db="EMBL/GenBank/DDBJ databases">
        <authorList>
            <consortium name="Pathogen Informatics"/>
        </authorList>
    </citation>
    <scope>NUCLEOTIDE SEQUENCE [LARGE SCALE GENOMIC DNA]</scope>
    <source>
        <strain evidence="14 33">Bir 172</strain>
        <strain evidence="13 36">Bir 185</strain>
        <strain evidence="12 34">Bir 187</strain>
        <strain evidence="11 29">C09601061</strain>
        <strain evidence="16 26">D00501624</strain>
        <strain evidence="17 28">G09801536</strain>
        <strain evidence="9 31">G09901357</strain>
        <strain evidence="10 30">H09601792</strain>
        <strain evidence="25">K00500041</strain>
        <strain evidence="19 27">M09401471</strain>
        <strain evidence="20 32">P00601463</strain>
    </source>
</reference>
<evidence type="ECO:0000256" key="7">
    <source>
        <dbReference type="HAMAP-Rule" id="MF_00265"/>
    </source>
</evidence>
<reference evidence="23" key="7">
    <citation type="submission" date="2018-07" db="EMBL/GenBank/DDBJ databases">
        <authorList>
            <person name="Shah S."/>
            <person name="Brown T."/>
            <person name="Auld S."/>
            <person name="Bratton K."/>
            <person name="Narechania A."/>
            <person name="Mathema B."/>
            <person name="Gandhi N."/>
        </authorList>
    </citation>
    <scope>NUCLEOTIDE SEQUENCE</scope>
    <source>
        <strain evidence="23">32301_S10</strain>
    </source>
</reference>
<dbReference type="InterPro" id="IPR044153">
    <property type="entry name" value="PIN_Pae0151-like"/>
</dbReference>
<dbReference type="CDD" id="cd09873">
    <property type="entry name" value="PIN_Pae0151-like"/>
    <property type="match status" value="1"/>
</dbReference>
<evidence type="ECO:0000313" key="14">
    <source>
        <dbReference type="EMBL" id="CKU19204.1"/>
    </source>
</evidence>
<dbReference type="InterPro" id="IPR002716">
    <property type="entry name" value="PIN_dom"/>
</dbReference>
<dbReference type="Proteomes" id="UP000045842">
    <property type="component" value="Unassembled WGS sequence"/>
</dbReference>
<feature type="binding site" evidence="7">
    <location>
        <position position="7"/>
    </location>
    <ligand>
        <name>Mg(2+)</name>
        <dbReference type="ChEBI" id="CHEBI:18420"/>
    </ligand>
</feature>
<dbReference type="EMBL" id="CNFT01001151">
    <property type="protein sequence ID" value="CKS92726.1"/>
    <property type="molecule type" value="Genomic_DNA"/>
</dbReference>
<dbReference type="SUPFAM" id="SSF88723">
    <property type="entry name" value="PIN domain-like"/>
    <property type="match status" value="1"/>
</dbReference>
<evidence type="ECO:0000313" key="19">
    <source>
        <dbReference type="EMBL" id="COV58195.1"/>
    </source>
</evidence>
<dbReference type="Pfam" id="PF01850">
    <property type="entry name" value="PIN"/>
    <property type="match status" value="1"/>
</dbReference>
<evidence type="ECO:0000313" key="25">
    <source>
        <dbReference type="Proteomes" id="UP000038802"/>
    </source>
</evidence>
<dbReference type="Proteomes" id="UP000050164">
    <property type="component" value="Unassembled WGS sequence"/>
</dbReference>
<dbReference type="Proteomes" id="UP000048289">
    <property type="component" value="Unassembled WGS sequence"/>
</dbReference>
<evidence type="ECO:0000313" key="13">
    <source>
        <dbReference type="EMBL" id="CKS92726.1"/>
    </source>
</evidence>
<evidence type="ECO:0000256" key="5">
    <source>
        <dbReference type="ARBA" id="ARBA00022801"/>
    </source>
</evidence>
<keyword evidence="7" id="KW-0800">Toxin</keyword>
<evidence type="ECO:0000313" key="16">
    <source>
        <dbReference type="EMBL" id="CNU33782.1"/>
    </source>
</evidence>
<dbReference type="EMBL" id="LWDQ01000001">
    <property type="protein sequence ID" value="OMH57928.1"/>
    <property type="molecule type" value="Genomic_DNA"/>
</dbReference>
<dbReference type="EMBL" id="COPH01000004">
    <property type="protein sequence ID" value="CLV60804.1"/>
    <property type="molecule type" value="Genomic_DNA"/>
</dbReference>
<evidence type="ECO:0000256" key="3">
    <source>
        <dbReference type="ARBA" id="ARBA00022722"/>
    </source>
</evidence>
<evidence type="ECO:0000313" key="30">
    <source>
        <dbReference type="Proteomes" id="UP000046947"/>
    </source>
</evidence>
<dbReference type="Proteomes" id="UP000256381">
    <property type="component" value="Unassembled WGS sequence"/>
</dbReference>
<evidence type="ECO:0000313" key="18">
    <source>
        <dbReference type="EMBL" id="COV07291.1"/>
    </source>
</evidence>
<proteinExistence type="inferred from homology"/>
<feature type="binding site" evidence="7">
    <location>
        <position position="98"/>
    </location>
    <ligand>
        <name>Mg(2+)</name>
        <dbReference type="ChEBI" id="CHEBI:18420"/>
    </ligand>
</feature>
<keyword evidence="6 7" id="KW-0460">Magnesium</keyword>
<dbReference type="PANTHER" id="PTHR35901">
    <property type="entry name" value="RIBONUCLEASE VAPC3"/>
    <property type="match status" value="1"/>
</dbReference>
<dbReference type="GO" id="GO:0000287">
    <property type="term" value="F:magnesium ion binding"/>
    <property type="evidence" value="ECO:0007669"/>
    <property type="project" value="UniProtKB-UniRule"/>
</dbReference>
<evidence type="ECO:0000313" key="10">
    <source>
        <dbReference type="EMBL" id="CFE46422.1"/>
    </source>
</evidence>
<evidence type="ECO:0000256" key="2">
    <source>
        <dbReference type="ARBA" id="ARBA00022649"/>
    </source>
</evidence>
<reference evidence="22 37" key="6">
    <citation type="submission" date="2017-02" db="EMBL/GenBank/DDBJ databases">
        <title>Protein polymorphisms may explain contrasting epidemiological fitness of two variants of a multidrug-resistant Mycobacterium tuberculosis strain.</title>
        <authorList>
            <person name="Bigi M.M."/>
            <person name="Lopez B."/>
            <person name="Blanco F.C."/>
            <person name="Sasiain M.C."/>
            <person name="De La Barrera S."/>
            <person name="Ritacco V."/>
            <person name="Bigi F."/>
            <person name="Soria M.A."/>
        </authorList>
    </citation>
    <scope>NUCLEOTIDE SEQUENCE [LARGE SCALE GENOMIC DNA]</scope>
    <source>
        <strain evidence="22 37">6548</strain>
    </source>
</reference>
<keyword evidence="5 7" id="KW-0378">Hydrolase</keyword>
<dbReference type="EMBL" id="LR027516">
    <property type="protein sequence ID" value="VCU48268.1"/>
    <property type="molecule type" value="Genomic_DNA"/>
</dbReference>
<dbReference type="AlphaFoldDB" id="A0A045HSK7"/>
<evidence type="ECO:0000256" key="1">
    <source>
        <dbReference type="ARBA" id="ARBA00001946"/>
    </source>
</evidence>
<evidence type="ECO:0000313" key="26">
    <source>
        <dbReference type="Proteomes" id="UP000039217"/>
    </source>
</evidence>
<dbReference type="GO" id="GO:0016787">
    <property type="term" value="F:hydrolase activity"/>
    <property type="evidence" value="ECO:0007669"/>
    <property type="project" value="UniProtKB-KW"/>
</dbReference>
<evidence type="ECO:0000313" key="9">
    <source>
        <dbReference type="EMBL" id="CFE39798.1"/>
    </source>
</evidence>
<evidence type="ECO:0000313" key="20">
    <source>
        <dbReference type="EMBL" id="COW00376.1"/>
    </source>
</evidence>
<reference evidence="21 40" key="9">
    <citation type="submission" date="2021-03" db="EMBL/GenBank/DDBJ databases">
        <title>Whole Genome Sequencing of Mycobacterium tuberculosis clinical isolates from Arunachal Pradesh, India.</title>
        <authorList>
            <person name="Singh S."/>
            <person name="Mudliar S.R."/>
            <person name="Kulsum U."/>
            <person name="Rufai S.B."/>
            <person name="Singh P.K."/>
            <person name="Umpo M."/>
            <person name="Nyori M."/>
        </authorList>
    </citation>
    <scope>NUCLEOTIDE SEQUENCE [LARGE SCALE GENOMIC DNA]</scope>
    <source>
        <strain evidence="21 40">OMICS/BPL/0142/20/SP</strain>
    </source>
</reference>